<dbReference type="PANTHER" id="PTHR48111">
    <property type="entry name" value="REGULATOR OF RPOS"/>
    <property type="match status" value="1"/>
</dbReference>
<feature type="domain" description="Response regulatory" evidence="10">
    <location>
        <begin position="7"/>
        <end position="123"/>
    </location>
</feature>
<dbReference type="PROSITE" id="PS51755">
    <property type="entry name" value="OMPR_PHOB"/>
    <property type="match status" value="1"/>
</dbReference>
<dbReference type="InterPro" id="IPR016032">
    <property type="entry name" value="Sig_transdc_resp-reg_C-effctor"/>
</dbReference>
<dbReference type="SMART" id="SM00862">
    <property type="entry name" value="Trans_reg_C"/>
    <property type="match status" value="1"/>
</dbReference>
<dbReference type="GO" id="GO:0000976">
    <property type="term" value="F:transcription cis-regulatory region binding"/>
    <property type="evidence" value="ECO:0007669"/>
    <property type="project" value="TreeGrafter"/>
</dbReference>
<keyword evidence="5 9" id="KW-0238">DNA-binding</keyword>
<feature type="modified residue" description="4-aspartylphosphate" evidence="8">
    <location>
        <position position="56"/>
    </location>
</feature>
<gene>
    <name evidence="12" type="ORF">C8N47_101335</name>
</gene>
<keyword evidence="2 8" id="KW-0597">Phosphoprotein</keyword>
<dbReference type="Gene3D" id="1.10.10.10">
    <property type="entry name" value="Winged helix-like DNA-binding domain superfamily/Winged helix DNA-binding domain"/>
    <property type="match status" value="1"/>
</dbReference>
<reference evidence="12 13" key="1">
    <citation type="submission" date="2018-04" db="EMBL/GenBank/DDBJ databases">
        <title>Genomic Encyclopedia of Archaeal and Bacterial Type Strains, Phase II (KMG-II): from individual species to whole genera.</title>
        <authorList>
            <person name="Goeker M."/>
        </authorList>
    </citation>
    <scope>NUCLEOTIDE SEQUENCE [LARGE SCALE GENOMIC DNA]</scope>
    <source>
        <strain evidence="12 13">DSM 28823</strain>
    </source>
</reference>
<dbReference type="SUPFAM" id="SSF52172">
    <property type="entry name" value="CheY-like"/>
    <property type="match status" value="1"/>
</dbReference>
<dbReference type="InterPro" id="IPR011006">
    <property type="entry name" value="CheY-like_superfamily"/>
</dbReference>
<evidence type="ECO:0000256" key="9">
    <source>
        <dbReference type="PROSITE-ProRule" id="PRU01091"/>
    </source>
</evidence>
<evidence type="ECO:0000256" key="3">
    <source>
        <dbReference type="ARBA" id="ARBA00023012"/>
    </source>
</evidence>
<dbReference type="InterPro" id="IPR036388">
    <property type="entry name" value="WH-like_DNA-bd_sf"/>
</dbReference>
<keyword evidence="13" id="KW-1185">Reference proteome</keyword>
<dbReference type="SUPFAM" id="SSF46894">
    <property type="entry name" value="C-terminal effector domain of the bipartite response regulators"/>
    <property type="match status" value="1"/>
</dbReference>
<name>A0A2T5C6W3_9BACT</name>
<evidence type="ECO:0000256" key="4">
    <source>
        <dbReference type="ARBA" id="ARBA00023015"/>
    </source>
</evidence>
<accession>A0A2T5C6W3</accession>
<evidence type="ECO:0000313" key="13">
    <source>
        <dbReference type="Proteomes" id="UP000243525"/>
    </source>
</evidence>
<evidence type="ECO:0000256" key="8">
    <source>
        <dbReference type="PROSITE-ProRule" id="PRU00169"/>
    </source>
</evidence>
<evidence type="ECO:0000256" key="1">
    <source>
        <dbReference type="ARBA" id="ARBA00013332"/>
    </source>
</evidence>
<dbReference type="Pfam" id="PF00486">
    <property type="entry name" value="Trans_reg_C"/>
    <property type="match status" value="1"/>
</dbReference>
<comment type="caution">
    <text evidence="12">The sequence shown here is derived from an EMBL/GenBank/DDBJ whole genome shotgun (WGS) entry which is preliminary data.</text>
</comment>
<proteinExistence type="predicted"/>
<dbReference type="GO" id="GO:0005829">
    <property type="term" value="C:cytosol"/>
    <property type="evidence" value="ECO:0007669"/>
    <property type="project" value="TreeGrafter"/>
</dbReference>
<organism evidence="12 13">
    <name type="scientific">Mangrovibacterium marinum</name>
    <dbReference type="NCBI Taxonomy" id="1639118"/>
    <lineage>
        <taxon>Bacteria</taxon>
        <taxon>Pseudomonadati</taxon>
        <taxon>Bacteroidota</taxon>
        <taxon>Bacteroidia</taxon>
        <taxon>Marinilabiliales</taxon>
        <taxon>Prolixibacteraceae</taxon>
        <taxon>Mangrovibacterium</taxon>
    </lineage>
</organism>
<comment type="function">
    <text evidence="7">This protein is a positive regulator for the phosphate regulon. Transcription of this operon is positively regulated by PhoB and PhoR when phosphate is limited.</text>
</comment>
<dbReference type="AlphaFoldDB" id="A0A2T5C6W3"/>
<keyword evidence="4" id="KW-0805">Transcription regulation</keyword>
<evidence type="ECO:0000256" key="6">
    <source>
        <dbReference type="ARBA" id="ARBA00023163"/>
    </source>
</evidence>
<evidence type="ECO:0000256" key="7">
    <source>
        <dbReference type="ARBA" id="ARBA00024735"/>
    </source>
</evidence>
<dbReference type="GO" id="GO:0000156">
    <property type="term" value="F:phosphorelay response regulator activity"/>
    <property type="evidence" value="ECO:0007669"/>
    <property type="project" value="TreeGrafter"/>
</dbReference>
<dbReference type="Pfam" id="PF00072">
    <property type="entry name" value="Response_reg"/>
    <property type="match status" value="1"/>
</dbReference>
<keyword evidence="6" id="KW-0804">Transcription</keyword>
<dbReference type="RefSeq" id="WP_107820774.1">
    <property type="nucleotide sequence ID" value="NZ_OY782574.1"/>
</dbReference>
<dbReference type="Gene3D" id="3.40.50.2300">
    <property type="match status" value="1"/>
</dbReference>
<dbReference type="CDD" id="cd00383">
    <property type="entry name" value="trans_reg_C"/>
    <property type="match status" value="1"/>
</dbReference>
<dbReference type="Proteomes" id="UP000243525">
    <property type="component" value="Unassembled WGS sequence"/>
</dbReference>
<dbReference type="OrthoDB" id="9790442at2"/>
<dbReference type="PANTHER" id="PTHR48111:SF40">
    <property type="entry name" value="PHOSPHATE REGULON TRANSCRIPTIONAL REGULATORY PROTEIN PHOB"/>
    <property type="match status" value="1"/>
</dbReference>
<feature type="domain" description="OmpR/PhoB-type" evidence="11">
    <location>
        <begin position="141"/>
        <end position="235"/>
    </location>
</feature>
<evidence type="ECO:0000259" key="11">
    <source>
        <dbReference type="PROSITE" id="PS51755"/>
    </source>
</evidence>
<evidence type="ECO:0000313" key="12">
    <source>
        <dbReference type="EMBL" id="PTN10684.1"/>
    </source>
</evidence>
<evidence type="ECO:0000256" key="5">
    <source>
        <dbReference type="ARBA" id="ARBA00023125"/>
    </source>
</evidence>
<dbReference type="InterPro" id="IPR001867">
    <property type="entry name" value="OmpR/PhoB-type_DNA-bd"/>
</dbReference>
<evidence type="ECO:0000256" key="2">
    <source>
        <dbReference type="ARBA" id="ARBA00022553"/>
    </source>
</evidence>
<dbReference type="GO" id="GO:0032993">
    <property type="term" value="C:protein-DNA complex"/>
    <property type="evidence" value="ECO:0007669"/>
    <property type="project" value="TreeGrafter"/>
</dbReference>
<evidence type="ECO:0000259" key="10">
    <source>
        <dbReference type="PROSITE" id="PS50110"/>
    </source>
</evidence>
<dbReference type="FunFam" id="1.10.10.10:FF:000018">
    <property type="entry name" value="DNA-binding response regulator ResD"/>
    <property type="match status" value="1"/>
</dbReference>
<dbReference type="PROSITE" id="PS50110">
    <property type="entry name" value="RESPONSE_REGULATORY"/>
    <property type="match status" value="1"/>
</dbReference>
<dbReference type="FunFam" id="3.40.50.2300:FF:000001">
    <property type="entry name" value="DNA-binding response regulator PhoB"/>
    <property type="match status" value="1"/>
</dbReference>
<protein>
    <recommendedName>
        <fullName evidence="1">Phosphate regulon transcriptional regulatory protein PhoB</fullName>
    </recommendedName>
</protein>
<dbReference type="SMART" id="SM00448">
    <property type="entry name" value="REC"/>
    <property type="match status" value="1"/>
</dbReference>
<dbReference type="GO" id="GO:0006355">
    <property type="term" value="P:regulation of DNA-templated transcription"/>
    <property type="evidence" value="ECO:0007669"/>
    <property type="project" value="InterPro"/>
</dbReference>
<dbReference type="InterPro" id="IPR001789">
    <property type="entry name" value="Sig_transdc_resp-reg_receiver"/>
</dbReference>
<dbReference type="EMBL" id="QAAD01000001">
    <property type="protein sequence ID" value="PTN10684.1"/>
    <property type="molecule type" value="Genomic_DNA"/>
</dbReference>
<keyword evidence="3" id="KW-0902">Two-component regulatory system</keyword>
<feature type="DNA-binding region" description="OmpR/PhoB-type" evidence="9">
    <location>
        <begin position="141"/>
        <end position="235"/>
    </location>
</feature>
<sequence length="235" mass="26189">MSEEKYKILLVDDEVDILEFISYNLEKEGFQVFTAQNGAEAIKIAEKNVPHLIILDVMMPEMDGIAACEELRKIPALQTCIIAFLTARGEDYSQIAGFEAGADDYITKPIRPKVLVSRVKALLKRTGGGGGATAAAVVENSNTVAIGDLVIDKERYLIKMNGEEMILPRKEFELLSLLVSKPGKVFTREEIYFSVWGDNVVVGDRTIDVHIRKLREKIGNDHIKTLKGIGYKFVE</sequence>
<dbReference type="InterPro" id="IPR039420">
    <property type="entry name" value="WalR-like"/>
</dbReference>